<evidence type="ECO:0000313" key="3">
    <source>
        <dbReference type="Proteomes" id="UP000019486"/>
    </source>
</evidence>
<accession>W9H8S2</accession>
<dbReference type="AlphaFoldDB" id="W9H8S2"/>
<keyword evidence="3" id="KW-1185">Reference proteome</keyword>
<dbReference type="PANTHER" id="PTHR40265:SF1">
    <property type="entry name" value="GLYOXALASE-LIKE DOMAIN-CONTAINING PROTEIN"/>
    <property type="match status" value="1"/>
</dbReference>
<organism evidence="2 3">
    <name type="scientific">Skermanella stibiiresistens SB22</name>
    <dbReference type="NCBI Taxonomy" id="1385369"/>
    <lineage>
        <taxon>Bacteria</taxon>
        <taxon>Pseudomonadati</taxon>
        <taxon>Pseudomonadota</taxon>
        <taxon>Alphaproteobacteria</taxon>
        <taxon>Rhodospirillales</taxon>
        <taxon>Azospirillaceae</taxon>
        <taxon>Skermanella</taxon>
    </lineage>
</organism>
<dbReference type="InterPro" id="IPR029068">
    <property type="entry name" value="Glyas_Bleomycin-R_OHBP_Dase"/>
</dbReference>
<gene>
    <name evidence="2" type="ORF">N825_30935</name>
</gene>
<comment type="caution">
    <text evidence="2">The sequence shown here is derived from an EMBL/GenBank/DDBJ whole genome shotgun (WGS) entry which is preliminary data.</text>
</comment>
<dbReference type="Gene3D" id="3.10.180.10">
    <property type="entry name" value="2,3-Dihydroxybiphenyl 1,2-Dioxygenase, domain 1"/>
    <property type="match status" value="1"/>
</dbReference>
<dbReference type="PANTHER" id="PTHR40265">
    <property type="entry name" value="BLL2707 PROTEIN"/>
    <property type="match status" value="1"/>
</dbReference>
<dbReference type="Proteomes" id="UP000019486">
    <property type="component" value="Unassembled WGS sequence"/>
</dbReference>
<dbReference type="InterPro" id="IPR025870">
    <property type="entry name" value="Glyoxalase-like_dom"/>
</dbReference>
<dbReference type="OrthoDB" id="9812467at2"/>
<dbReference type="STRING" id="1385369.N825_30935"/>
<dbReference type="Pfam" id="PF13468">
    <property type="entry name" value="Glyoxalase_3"/>
    <property type="match status" value="1"/>
</dbReference>
<proteinExistence type="predicted"/>
<dbReference type="RefSeq" id="WP_037449888.1">
    <property type="nucleotide sequence ID" value="NZ_AVFL01000005.1"/>
</dbReference>
<evidence type="ECO:0000259" key="1">
    <source>
        <dbReference type="Pfam" id="PF13468"/>
    </source>
</evidence>
<sequence length="260" mass="27948">METLDHIVVNTLTGMDDAAALFEGLGFTLTPRGHHSLGSVNHLMMTPGAYLELVGVPPTGLQRADVLDSPLGLNGLVLRSGDADETFDTLARRGLSPSAPVSFSRPVTVDGRRSEARFRTVRVPAGLFPAGRVYFCQHLTPDLVWREEWMDHPNGFDGFGVLTVTSPDPAAQVARYEGLCGGTAAASGSGWRLGTDGCEIDLVPGGGDAFAKIGVTFRDLDALRSRALALDGVEWRDETPDRASLWIPSLRLHLECGRRP</sequence>
<protein>
    <recommendedName>
        <fullName evidence="1">Glyoxalase-like domain-containing protein</fullName>
    </recommendedName>
</protein>
<feature type="domain" description="Glyoxalase-like" evidence="1">
    <location>
        <begin position="4"/>
        <end position="179"/>
    </location>
</feature>
<dbReference type="SUPFAM" id="SSF54593">
    <property type="entry name" value="Glyoxalase/Bleomycin resistance protein/Dihydroxybiphenyl dioxygenase"/>
    <property type="match status" value="1"/>
</dbReference>
<name>W9H8S2_9PROT</name>
<evidence type="ECO:0000313" key="2">
    <source>
        <dbReference type="EMBL" id="EWY41087.1"/>
    </source>
</evidence>
<reference evidence="2 3" key="1">
    <citation type="submission" date="2013-08" db="EMBL/GenBank/DDBJ databases">
        <title>The genome sequence of Skermanella stibiiresistens.</title>
        <authorList>
            <person name="Zhu W."/>
            <person name="Wang G."/>
        </authorList>
    </citation>
    <scope>NUCLEOTIDE SEQUENCE [LARGE SCALE GENOMIC DNA]</scope>
    <source>
        <strain evidence="2 3">SB22</strain>
    </source>
</reference>
<dbReference type="EMBL" id="AVFL01000005">
    <property type="protein sequence ID" value="EWY41087.1"/>
    <property type="molecule type" value="Genomic_DNA"/>
</dbReference>
<dbReference type="PATRIC" id="fig|1385369.3.peg.1827"/>